<keyword evidence="6" id="KW-0223">Dioxygenase</keyword>
<dbReference type="InterPro" id="IPR012093">
    <property type="entry name" value="Pirin"/>
</dbReference>
<evidence type="ECO:0000259" key="5">
    <source>
        <dbReference type="Pfam" id="PF05726"/>
    </source>
</evidence>
<feature type="domain" description="Pirin N-terminal" evidence="4">
    <location>
        <begin position="23"/>
        <end position="122"/>
    </location>
</feature>
<dbReference type="RefSeq" id="WP_047577774.1">
    <property type="nucleotide sequence ID" value="NZ_JPQT01000125.1"/>
</dbReference>
<organism evidence="6 7">
    <name type="scientific">Pseudomonas syringae</name>
    <dbReference type="NCBI Taxonomy" id="317"/>
    <lineage>
        <taxon>Bacteria</taxon>
        <taxon>Pseudomonadati</taxon>
        <taxon>Pseudomonadota</taxon>
        <taxon>Gammaproteobacteria</taxon>
        <taxon>Pseudomonadales</taxon>
        <taxon>Pseudomonadaceae</taxon>
        <taxon>Pseudomonas</taxon>
    </lineage>
</organism>
<feature type="binding site" evidence="2">
    <location>
        <position position="104"/>
    </location>
    <ligand>
        <name>Fe cation</name>
        <dbReference type="ChEBI" id="CHEBI:24875"/>
    </ligand>
</feature>
<gene>
    <name evidence="6" type="ORF">IV02_22365</name>
</gene>
<comment type="caution">
    <text evidence="6">The sequence shown here is derived from an EMBL/GenBank/DDBJ whole genome shotgun (WGS) entry which is preliminary data.</text>
</comment>
<dbReference type="InterPro" id="IPR014710">
    <property type="entry name" value="RmlC-like_jellyroll"/>
</dbReference>
<dbReference type="GO" id="GO:0046872">
    <property type="term" value="F:metal ion binding"/>
    <property type="evidence" value="ECO:0007669"/>
    <property type="project" value="UniProtKB-KW"/>
</dbReference>
<sequence>MTQFRKVLSIQAGQPTSDGAGVSLTRVFGGPGVEQFDPFLMLDEFGSDKPDEYIAGFPPHPHRGFETVTYMLEGRMRHEDHMGNVGLLQGGGVQWMTAARGIIHSEMPEQEEGVMRGFQLWLNLPGKTKLNDANYQDIQPENIPRLTTEAGVEVVVIAGQFDDGSVQQAGAVQRPDTEPQYFDFHMPAGSSISPRLPEGHRALLYVYEGGLEIAGQPQAVGTSRLVRLSNEGELQLSSAAGARVLLIAGKPLGEPIVQYGPFVMNTREEIEQALRDFRDDRLTA</sequence>
<dbReference type="InterPro" id="IPR008778">
    <property type="entry name" value="Pirin_C_dom"/>
</dbReference>
<dbReference type="SUPFAM" id="SSF51182">
    <property type="entry name" value="RmlC-like cupins"/>
    <property type="match status" value="1"/>
</dbReference>
<evidence type="ECO:0000256" key="1">
    <source>
        <dbReference type="ARBA" id="ARBA00008416"/>
    </source>
</evidence>
<dbReference type="PANTHER" id="PTHR13903">
    <property type="entry name" value="PIRIN-RELATED"/>
    <property type="match status" value="1"/>
</dbReference>
<keyword evidence="2" id="KW-0408">Iron</keyword>
<feature type="binding site" evidence="2">
    <location>
        <position position="106"/>
    </location>
    <ligand>
        <name>Fe cation</name>
        <dbReference type="ChEBI" id="CHEBI:24875"/>
    </ligand>
</feature>
<evidence type="ECO:0000313" key="6">
    <source>
        <dbReference type="EMBL" id="KFE48086.1"/>
    </source>
</evidence>
<dbReference type="Pfam" id="PF02678">
    <property type="entry name" value="Pirin"/>
    <property type="match status" value="1"/>
</dbReference>
<dbReference type="InterPro" id="IPR011051">
    <property type="entry name" value="RmlC_Cupin_sf"/>
</dbReference>
<dbReference type="PANTHER" id="PTHR13903:SF8">
    <property type="entry name" value="PIRIN"/>
    <property type="match status" value="1"/>
</dbReference>
<dbReference type="CDD" id="cd02909">
    <property type="entry name" value="cupin_pirin_N"/>
    <property type="match status" value="1"/>
</dbReference>
<evidence type="ECO:0000256" key="2">
    <source>
        <dbReference type="PIRSR" id="PIRSR006232-1"/>
    </source>
</evidence>
<dbReference type="Pfam" id="PF05726">
    <property type="entry name" value="Pirin_C"/>
    <property type="match status" value="1"/>
</dbReference>
<accession>A0A085UY23</accession>
<dbReference type="PIRSF" id="PIRSF006232">
    <property type="entry name" value="Pirin"/>
    <property type="match status" value="1"/>
</dbReference>
<keyword evidence="2" id="KW-0479">Metal-binding</keyword>
<dbReference type="AlphaFoldDB" id="A0A085UY23"/>
<dbReference type="Proteomes" id="UP000028643">
    <property type="component" value="Unassembled WGS sequence"/>
</dbReference>
<protein>
    <submittedName>
        <fullName evidence="6">Quercetin 2,3-dioxygenase</fullName>
    </submittedName>
</protein>
<evidence type="ECO:0000256" key="3">
    <source>
        <dbReference type="RuleBase" id="RU003457"/>
    </source>
</evidence>
<proteinExistence type="inferred from homology"/>
<feature type="domain" description="Pirin C-terminal" evidence="5">
    <location>
        <begin position="181"/>
        <end position="281"/>
    </location>
</feature>
<reference evidence="6 7" key="1">
    <citation type="submission" date="2014-07" db="EMBL/GenBank/DDBJ databases">
        <title>Draft Genome Sequences of Environmental Pseudomonas syringae strains.</title>
        <authorList>
            <person name="Baltrus D.A."/>
            <person name="Berge O."/>
            <person name="Morris C."/>
        </authorList>
    </citation>
    <scope>NUCLEOTIDE SEQUENCE [LARGE SCALE GENOMIC DNA]</scope>
    <source>
        <strain evidence="6 7">CEB003</strain>
    </source>
</reference>
<name>A0A085UY23_PSESX</name>
<evidence type="ECO:0000313" key="7">
    <source>
        <dbReference type="Proteomes" id="UP000028643"/>
    </source>
</evidence>
<dbReference type="Gene3D" id="2.60.120.10">
    <property type="entry name" value="Jelly Rolls"/>
    <property type="match status" value="2"/>
</dbReference>
<evidence type="ECO:0000259" key="4">
    <source>
        <dbReference type="Pfam" id="PF02678"/>
    </source>
</evidence>
<comment type="cofactor">
    <cofactor evidence="2">
        <name>Fe cation</name>
        <dbReference type="ChEBI" id="CHEBI:24875"/>
    </cofactor>
    <text evidence="2">Binds 1 Fe cation per subunit.</text>
</comment>
<dbReference type="CDD" id="cd02247">
    <property type="entry name" value="cupin_pirin_C"/>
    <property type="match status" value="1"/>
</dbReference>
<feature type="binding site" evidence="2">
    <location>
        <position position="62"/>
    </location>
    <ligand>
        <name>Fe cation</name>
        <dbReference type="ChEBI" id="CHEBI:24875"/>
    </ligand>
</feature>
<keyword evidence="6" id="KW-0560">Oxidoreductase</keyword>
<dbReference type="EMBL" id="JPQT01000125">
    <property type="protein sequence ID" value="KFE48086.1"/>
    <property type="molecule type" value="Genomic_DNA"/>
</dbReference>
<feature type="binding site" evidence="2">
    <location>
        <position position="60"/>
    </location>
    <ligand>
        <name>Fe cation</name>
        <dbReference type="ChEBI" id="CHEBI:24875"/>
    </ligand>
</feature>
<comment type="similarity">
    <text evidence="1 3">Belongs to the pirin family.</text>
</comment>
<dbReference type="PATRIC" id="fig|317.174.peg.4568"/>
<dbReference type="InterPro" id="IPR003829">
    <property type="entry name" value="Pirin_N_dom"/>
</dbReference>
<dbReference type="GO" id="GO:0051213">
    <property type="term" value="F:dioxygenase activity"/>
    <property type="evidence" value="ECO:0007669"/>
    <property type="project" value="UniProtKB-KW"/>
</dbReference>